<evidence type="ECO:0000313" key="1">
    <source>
        <dbReference type="EMBL" id="AGY35357.1"/>
    </source>
</evidence>
<dbReference type="EMBL" id="KF577590">
    <property type="protein sequence ID" value="AGY35357.1"/>
    <property type="molecule type" value="Genomic_DNA"/>
</dbReference>
<organism evidence="1">
    <name type="scientific">Brevibacterium sp. Ap13</name>
    <dbReference type="NCBI Taxonomy" id="1406197"/>
    <lineage>
        <taxon>Bacteria</taxon>
        <taxon>Bacillati</taxon>
        <taxon>Actinomycetota</taxon>
        <taxon>Actinomycetes</taxon>
        <taxon>Micrococcales</taxon>
        <taxon>Brevibacteriaceae</taxon>
        <taxon>Brevibacterium</taxon>
    </lineage>
</organism>
<evidence type="ECO:0008006" key="2">
    <source>
        <dbReference type="Google" id="ProtNLM"/>
    </source>
</evidence>
<gene>
    <name evidence="1" type="ORF">AP13_p00480</name>
</gene>
<sequence length="67" mass="7851">MIPIDKRVKSLIKALEGQGWRCKESRKGFMCYPPDVNQTPVAIHKTPSDSRWYKNTLSQLRRRGFTE</sequence>
<dbReference type="AlphaFoldDB" id="U5NVG9"/>
<accession>U5NVG9</accession>
<proteinExistence type="predicted"/>
<keyword evidence="1" id="KW-0614">Plasmid</keyword>
<reference evidence="1" key="1">
    <citation type="journal article" date="2013" name="Genome Announc.">
        <title>Complete Genome Sequence of pAP13, a Large Linear Plasmid of a Brevibacterium Strain Isolated from a Saline Lake at 4,200 Meters above Sea Level in Argentina.</title>
        <authorList>
            <person name="Dib J.R."/>
            <person name="Schuldes J."/>
            <person name="Thurmer A."/>
            <person name="Farias M.E."/>
            <person name="Daniel R."/>
            <person name="Meinhardt F."/>
        </authorList>
    </citation>
    <scope>NUCLEOTIDE SEQUENCE</scope>
    <source>
        <strain evidence="1">Ap13</strain>
        <plasmid evidence="1">pAP13</plasmid>
    </source>
</reference>
<name>U5NVG9_9MICO</name>
<geneLocation type="plasmid" evidence="1">
    <name>pAP13</name>
</geneLocation>
<protein>
    <recommendedName>
        <fullName evidence="2">YcfA family protein</fullName>
    </recommendedName>
</protein>